<dbReference type="PROSITE" id="PS50002">
    <property type="entry name" value="SH3"/>
    <property type="match status" value="2"/>
</dbReference>
<dbReference type="SUPFAM" id="SSF64268">
    <property type="entry name" value="PX domain"/>
    <property type="match status" value="1"/>
</dbReference>
<name>A0AAV5RGQ3_STABA</name>
<dbReference type="EMBL" id="BTGC01000003">
    <property type="protein sequence ID" value="GMM49781.1"/>
    <property type="molecule type" value="Genomic_DNA"/>
</dbReference>
<protein>
    <submittedName>
        <fullName evidence="7">Phosphatidylinositol-3-phosphate-binding protein</fullName>
    </submittedName>
</protein>
<evidence type="ECO:0000313" key="8">
    <source>
        <dbReference type="Proteomes" id="UP001362899"/>
    </source>
</evidence>
<keyword evidence="1 3" id="KW-0728">SH3 domain</keyword>
<feature type="compositionally biased region" description="Polar residues" evidence="4">
    <location>
        <begin position="525"/>
        <end position="534"/>
    </location>
</feature>
<dbReference type="SMART" id="SM00326">
    <property type="entry name" value="SH3"/>
    <property type="match status" value="2"/>
</dbReference>
<dbReference type="GO" id="GO:0043332">
    <property type="term" value="C:mating projection tip"/>
    <property type="evidence" value="ECO:0007669"/>
    <property type="project" value="TreeGrafter"/>
</dbReference>
<dbReference type="Proteomes" id="UP001362899">
    <property type="component" value="Unassembled WGS sequence"/>
</dbReference>
<reference evidence="7 8" key="1">
    <citation type="journal article" date="2023" name="Elife">
        <title>Identification of key yeast species and microbe-microbe interactions impacting larval growth of Drosophila in the wild.</title>
        <authorList>
            <person name="Mure A."/>
            <person name="Sugiura Y."/>
            <person name="Maeda R."/>
            <person name="Honda K."/>
            <person name="Sakurai N."/>
            <person name="Takahashi Y."/>
            <person name="Watada M."/>
            <person name="Katoh T."/>
            <person name="Gotoh A."/>
            <person name="Gotoh Y."/>
            <person name="Taniguchi I."/>
            <person name="Nakamura K."/>
            <person name="Hayashi T."/>
            <person name="Katayama T."/>
            <person name="Uemura T."/>
            <person name="Hattori Y."/>
        </authorList>
    </citation>
    <scope>NUCLEOTIDE SEQUENCE [LARGE SCALE GENOMIC DNA]</scope>
    <source>
        <strain evidence="7 8">SB-73</strain>
    </source>
</reference>
<sequence>MFKSFTKLRGGDKVHNPPRVAVRKPVAAADKDLALAAPKSIVRAVYPYTAQHNDELSFKKNDFFYVNEEPMENWYIASNPLTGVRGLVPKPYFEVIQRQDSQSVPVSQALQARTKSISGMEQSQGHTKNGSVSSHSSGNKPSLYIYGFILYDFQAERTDELTVNGGESVVITAQSNDEWFVAKPIGRLGGPGLVPVSYIELREVGTDVPLPDIADAVRRAQIPQVDEWKRRLADYKAGSLSLGRQQNQRTLSQASHTLHGRVSSSALSLKSSKSHRSLKSSAPSNSALERLSVSSNHSHNSSRNSHVGSIRSPLSSHSQTMHSHVYQQPYIVRASVDRHAVDGLRYWYLVKMELSNGRFRNLCRYYQDFYDFQIRLLETFPEEAGRTGKARTLPFLPGPMASVQDDGPDRRATLNDYVKELLAMPPNITRSMVVEDLFDLKKGDVESAGPTDLMPELMAGASFGYSGDIPDSSSVDEHHIAGQASHPPAVPKIPVPPTPDSHSISNSNPNSNSNSSLEKKIARLSASSSNSNFNQMPPLPPIPQQQPDSNVSSPVPVPVPFQTSTTASESAPGSVRGSVSSQSQAQTQAQSENTPLSNGSMASANSDDKKVQQNLKIKIYRGDDVFAIVVPSESPFSEIQERICKRLNIESVVLYADKSLTDQVEGAAGFARALNGTNKIGFYVAP</sequence>
<accession>A0AAV5RGQ3</accession>
<feature type="region of interest" description="Disordered" evidence="4">
    <location>
        <begin position="243"/>
        <end position="319"/>
    </location>
</feature>
<feature type="region of interest" description="Disordered" evidence="4">
    <location>
        <begin position="112"/>
        <end position="137"/>
    </location>
</feature>
<dbReference type="SMART" id="SM00312">
    <property type="entry name" value="PX"/>
    <property type="match status" value="1"/>
</dbReference>
<feature type="compositionally biased region" description="Low complexity" evidence="4">
    <location>
        <begin position="292"/>
        <end position="309"/>
    </location>
</feature>
<evidence type="ECO:0000256" key="4">
    <source>
        <dbReference type="SAM" id="MobiDB-lite"/>
    </source>
</evidence>
<dbReference type="GO" id="GO:0000747">
    <property type="term" value="P:conjugation with cellular fusion"/>
    <property type="evidence" value="ECO:0007669"/>
    <property type="project" value="TreeGrafter"/>
</dbReference>
<evidence type="ECO:0000256" key="2">
    <source>
        <dbReference type="ARBA" id="ARBA00022737"/>
    </source>
</evidence>
<keyword evidence="2" id="KW-0677">Repeat</keyword>
<evidence type="ECO:0000256" key="1">
    <source>
        <dbReference type="ARBA" id="ARBA00022443"/>
    </source>
</evidence>
<proteinExistence type="predicted"/>
<dbReference type="CDD" id="cd11879">
    <property type="entry name" value="SH3_Bem1p_2"/>
    <property type="match status" value="1"/>
</dbReference>
<dbReference type="AlphaFoldDB" id="A0AAV5RGQ3"/>
<dbReference type="InterPro" id="IPR035550">
    <property type="entry name" value="Bem1/Scd2_PX"/>
</dbReference>
<dbReference type="InterPro" id="IPR051228">
    <property type="entry name" value="NADPH_Oxidase/PX-Domain"/>
</dbReference>
<feature type="region of interest" description="Disordered" evidence="4">
    <location>
        <begin position="468"/>
        <end position="608"/>
    </location>
</feature>
<dbReference type="CDD" id="cd06890">
    <property type="entry name" value="PX_Bem1p"/>
    <property type="match status" value="1"/>
</dbReference>
<organism evidence="7 8">
    <name type="scientific">Starmerella bacillaris</name>
    <name type="common">Yeast</name>
    <name type="synonym">Candida zemplinina</name>
    <dbReference type="NCBI Taxonomy" id="1247836"/>
    <lineage>
        <taxon>Eukaryota</taxon>
        <taxon>Fungi</taxon>
        <taxon>Dikarya</taxon>
        <taxon>Ascomycota</taxon>
        <taxon>Saccharomycotina</taxon>
        <taxon>Dipodascomycetes</taxon>
        <taxon>Dipodascales</taxon>
        <taxon>Trichomonascaceae</taxon>
        <taxon>Starmerella</taxon>
    </lineage>
</organism>
<feature type="compositionally biased region" description="Low complexity" evidence="4">
    <location>
        <begin position="545"/>
        <end position="566"/>
    </location>
</feature>
<feature type="compositionally biased region" description="Polar residues" evidence="4">
    <location>
        <begin position="592"/>
        <end position="605"/>
    </location>
</feature>
<feature type="compositionally biased region" description="Pro residues" evidence="4">
    <location>
        <begin position="488"/>
        <end position="499"/>
    </location>
</feature>
<evidence type="ECO:0000259" key="6">
    <source>
        <dbReference type="PROSITE" id="PS50195"/>
    </source>
</evidence>
<feature type="compositionally biased region" description="Polar residues" evidence="4">
    <location>
        <begin position="243"/>
        <end position="256"/>
    </location>
</feature>
<feature type="compositionally biased region" description="Low complexity" evidence="4">
    <location>
        <begin position="501"/>
        <end position="516"/>
    </location>
</feature>
<dbReference type="Pfam" id="PF00787">
    <property type="entry name" value="PX"/>
    <property type="match status" value="1"/>
</dbReference>
<dbReference type="PANTHER" id="PTHR15706">
    <property type="entry name" value="SH3 MULTIPLE DOMAIN"/>
    <property type="match status" value="1"/>
</dbReference>
<gene>
    <name evidence="7" type="ORF">DASB73_007390</name>
</gene>
<dbReference type="Gene3D" id="3.30.1520.10">
    <property type="entry name" value="Phox-like domain"/>
    <property type="match status" value="1"/>
</dbReference>
<feature type="domain" description="SH3" evidence="5">
    <location>
        <begin position="37"/>
        <end position="98"/>
    </location>
</feature>
<dbReference type="GO" id="GO:0030674">
    <property type="term" value="F:protein-macromolecule adaptor activity"/>
    <property type="evidence" value="ECO:0007669"/>
    <property type="project" value="TreeGrafter"/>
</dbReference>
<feature type="domain" description="SH3" evidence="5">
    <location>
        <begin position="142"/>
        <end position="204"/>
    </location>
</feature>
<dbReference type="Gene3D" id="2.30.30.40">
    <property type="entry name" value="SH3 Domains"/>
    <property type="match status" value="2"/>
</dbReference>
<dbReference type="InterPro" id="IPR035549">
    <property type="entry name" value="Bem1/Scd2_SH3_2"/>
</dbReference>
<evidence type="ECO:0000313" key="7">
    <source>
        <dbReference type="EMBL" id="GMM49781.1"/>
    </source>
</evidence>
<dbReference type="GO" id="GO:0005737">
    <property type="term" value="C:cytoplasm"/>
    <property type="evidence" value="ECO:0007669"/>
    <property type="project" value="TreeGrafter"/>
</dbReference>
<dbReference type="GO" id="GO:0035091">
    <property type="term" value="F:phosphatidylinositol binding"/>
    <property type="evidence" value="ECO:0007669"/>
    <property type="project" value="InterPro"/>
</dbReference>
<dbReference type="InterPro" id="IPR001683">
    <property type="entry name" value="PX_dom"/>
</dbReference>
<evidence type="ECO:0000256" key="3">
    <source>
        <dbReference type="PROSITE-ProRule" id="PRU00192"/>
    </source>
</evidence>
<dbReference type="Gene3D" id="3.10.20.90">
    <property type="entry name" value="Phosphatidylinositol 3-kinase Catalytic Subunit, Chain A, domain 1"/>
    <property type="match status" value="1"/>
</dbReference>
<comment type="caution">
    <text evidence="7">The sequence shown here is derived from an EMBL/GenBank/DDBJ whole genome shotgun (WGS) entry which is preliminary data.</text>
</comment>
<dbReference type="PANTHER" id="PTHR15706:SF2">
    <property type="entry name" value="SH3 AND PX DOMAIN-CONTAINING PROTEIN 2A"/>
    <property type="match status" value="1"/>
</dbReference>
<dbReference type="InterPro" id="IPR036028">
    <property type="entry name" value="SH3-like_dom_sf"/>
</dbReference>
<dbReference type="SUPFAM" id="SSF50044">
    <property type="entry name" value="SH3-domain"/>
    <property type="match status" value="2"/>
</dbReference>
<keyword evidence="8" id="KW-1185">Reference proteome</keyword>
<dbReference type="PROSITE" id="PS50195">
    <property type="entry name" value="PX"/>
    <property type="match status" value="1"/>
</dbReference>
<dbReference type="SUPFAM" id="SSF54277">
    <property type="entry name" value="CAD &amp; PB1 domains"/>
    <property type="match status" value="1"/>
</dbReference>
<dbReference type="InterPro" id="IPR036871">
    <property type="entry name" value="PX_dom_sf"/>
</dbReference>
<feature type="compositionally biased region" description="Low complexity" evidence="4">
    <location>
        <begin position="573"/>
        <end position="591"/>
    </location>
</feature>
<evidence type="ECO:0000259" key="5">
    <source>
        <dbReference type="PROSITE" id="PS50002"/>
    </source>
</evidence>
<dbReference type="InterPro" id="IPR001452">
    <property type="entry name" value="SH3_domain"/>
</dbReference>
<dbReference type="Pfam" id="PF00018">
    <property type="entry name" value="SH3_1"/>
    <property type="match status" value="2"/>
</dbReference>
<feature type="domain" description="PX" evidence="6">
    <location>
        <begin position="326"/>
        <end position="445"/>
    </location>
</feature>